<reference evidence="8 9" key="1">
    <citation type="submission" date="2016-10" db="EMBL/GenBank/DDBJ databases">
        <authorList>
            <person name="de Groot N.N."/>
        </authorList>
    </citation>
    <scope>NUCLEOTIDE SEQUENCE [LARGE SCALE GENOMIC DNA]</scope>
    <source>
        <strain evidence="8 9">CBS 141442</strain>
    </source>
</reference>
<feature type="domain" description="RSE1/DDB1/CPSF1 C-terminal" evidence="5">
    <location>
        <begin position="998"/>
        <end position="1327"/>
    </location>
</feature>
<evidence type="ECO:0000256" key="4">
    <source>
        <dbReference type="SAM" id="MobiDB-lite"/>
    </source>
</evidence>
<sequence>MDAYDVFIEPSVVSHCLGCNLISSSVKHLVTAKSTLLEVFEVVKIPLSTANNSLQSRLKLVGLFKLQGEVTDLKPIRTVENPQLDYLLVSTKNAKVSCVRWDPFRNSIQTVSLHYYEHTLQNLTYENLSESKLVVGPKSSLVFCLRSNNLLVFLPFNKLAEDDDDDVDEEATETVGKSNGKDVKMEDADNEVAGNANGDSVDKSEQSKDQNGGVSSSSNASLFESSYIVEASDLDENIGDIVDLQFLYRYRQPTVAIISQRRETWAGLLPKTKDNVIFTVLSLDIHTRSATVVLKVENLPYDLDRIIPLPSPLNGSLLVGCNELIHVDSGGITRRIALNKYTVDITTSIKSYVDQSLKDLKLEGCSIAPLPNDNKLLMILRTGDLYYVRFEVDGKTIKRMVVEDVDKEKRKDINVVRPGEITTLDTNLIFVASKGSNSLLLELNYAEETAPKVKEEESIAEDEDDFYAEDEKVKDETLRYGPLTFIKQDELANNGPISSFTFGQYSKEKFIANLPNPSSQEVSIFATGGIDSAGHINVFTPTVQPVIKSSLRFSEINRLWALNNKYLITSDDTNQKSEIFAIDQGYSRLPAKSFINNELTIAMHELNNGKFIVQVTPKHIVLFNDKFKKITSLDEELKEYSDADIINSVFNDEFLMIFFSTGEVVIYSINTYNKTFSKIELPKLLSETILTTGYITNSRLLNVVSNDVSVLVNRGHKRKRDTDVHYPMKSDNAEFQNNPKLKTFVLVTGDNRIIVFNRFHNEKCFQLNSVDKFTDTLSLGFFDINGEDPDPHIKQVMLNDLGDEYSKDEYLTILTVGGEIFSYQLFFDGENYSFVKQTSLPITGAPFNAYAHGTSIERRLIYFPTISGLTCILVTGVVPYLITRSRYSTVKIFKFSKIPIVSFVPFSDDKIHNGLIYLDTQKNARIVELPSEFRYDFNLPLRKIHIGATVKSVAYHEGSDTFVLSTYKEIPYKCIDEEGNPIVGIKPDKPTAISYQGLIKLLSPINWSVIDQIELAENEVGLHVKSVPLDVGSETKRFKNKKEFILVGTGKYRIEDLASNGSYILLEIIDIVPERGRPETNHKFKEFTKEDTKGAVTSICDVSGRFLVAQGQKIIVRDIKDNSAVPVAFLDTSVYVSEAKSFGNLVILGDTLKSVWLAGFDAEPFRMIMLGKDSHNFDASAADFLIKDEEIYIVVADNDKAIHVLHYNPEDPHSANGQKLLHKSTFNTNYSTTCMKSIPKNEQLHPTTDNSNVPFQTIGSSVEGAMYVVCPVNENTYRRMYILQQQLSDKEFHHCGLNPRLNRIGIQASKDGNLRPVLDIELLRRFAKLNEDRKRTLSQKVGMQNVQVDLWKDLIEFENLLNNL</sequence>
<dbReference type="PANTHER" id="PTHR10644">
    <property type="entry name" value="DNA REPAIR/RNA PROCESSING CPSF FAMILY"/>
    <property type="match status" value="1"/>
</dbReference>
<evidence type="ECO:0000313" key="8">
    <source>
        <dbReference type="EMBL" id="SGZ56949.1"/>
    </source>
</evidence>
<dbReference type="GO" id="GO:0006397">
    <property type="term" value="P:mRNA processing"/>
    <property type="evidence" value="ECO:0007669"/>
    <property type="project" value="UniProtKB-KW"/>
</dbReference>
<evidence type="ECO:0000256" key="2">
    <source>
        <dbReference type="ARBA" id="ARBA00022664"/>
    </source>
</evidence>
<gene>
    <name evidence="8" type="ORF">SAMEA4029010_CIC11G00000004678</name>
</gene>
<dbReference type="InterPro" id="IPR018846">
    <property type="entry name" value="Beta-prop_RSE1/DDB1/CPSF1_1st"/>
</dbReference>
<dbReference type="Pfam" id="PF03178">
    <property type="entry name" value="CPSF_A"/>
    <property type="match status" value="1"/>
</dbReference>
<dbReference type="Pfam" id="PF23726">
    <property type="entry name" value="Beta-prop_RSE1_2nd"/>
    <property type="match status" value="1"/>
</dbReference>
<feature type="domain" description="RSE1/DDB1/CPSF1 second beta-propeller" evidence="7">
    <location>
        <begin position="547"/>
        <end position="929"/>
    </location>
</feature>
<dbReference type="Proteomes" id="UP000182334">
    <property type="component" value="Chromosome VI"/>
</dbReference>
<evidence type="ECO:0000259" key="6">
    <source>
        <dbReference type="Pfam" id="PF10433"/>
    </source>
</evidence>
<evidence type="ECO:0000259" key="5">
    <source>
        <dbReference type="Pfam" id="PF03178"/>
    </source>
</evidence>
<dbReference type="InterPro" id="IPR015943">
    <property type="entry name" value="WD40/YVTN_repeat-like_dom_sf"/>
</dbReference>
<keyword evidence="9" id="KW-1185">Reference proteome</keyword>
<evidence type="ECO:0000259" key="7">
    <source>
        <dbReference type="Pfam" id="PF23726"/>
    </source>
</evidence>
<dbReference type="InterPro" id="IPR050358">
    <property type="entry name" value="RSE1/DDB1/CFT1"/>
</dbReference>
<comment type="subcellular location">
    <subcellularLocation>
        <location evidence="1">Nucleus</location>
    </subcellularLocation>
</comment>
<accession>A0A1L0GL95</accession>
<evidence type="ECO:0000313" key="9">
    <source>
        <dbReference type="Proteomes" id="UP000182334"/>
    </source>
</evidence>
<feature type="region of interest" description="Disordered" evidence="4">
    <location>
        <begin position="164"/>
        <end position="219"/>
    </location>
</feature>
<dbReference type="GO" id="GO:0005634">
    <property type="term" value="C:nucleus"/>
    <property type="evidence" value="ECO:0007669"/>
    <property type="project" value="UniProtKB-SubCell"/>
</dbReference>
<dbReference type="EMBL" id="LT635761">
    <property type="protein sequence ID" value="SGZ56949.1"/>
    <property type="molecule type" value="Genomic_DNA"/>
</dbReference>
<dbReference type="GO" id="GO:0003676">
    <property type="term" value="F:nucleic acid binding"/>
    <property type="evidence" value="ECO:0007669"/>
    <property type="project" value="InterPro"/>
</dbReference>
<evidence type="ECO:0000256" key="3">
    <source>
        <dbReference type="ARBA" id="ARBA00023242"/>
    </source>
</evidence>
<feature type="domain" description="RSE1/DDB1/CPSF1 first beta-propeller" evidence="6">
    <location>
        <begin position="12"/>
        <end position="445"/>
    </location>
</feature>
<keyword evidence="3" id="KW-0539">Nucleus</keyword>
<dbReference type="InterPro" id="IPR058543">
    <property type="entry name" value="Beta-prop_RSE1/DDB1/CPSF1_2nd"/>
</dbReference>
<dbReference type="Gene3D" id="2.130.10.10">
    <property type="entry name" value="YVTN repeat-like/Quinoprotein amine dehydrogenase"/>
    <property type="match status" value="2"/>
</dbReference>
<proteinExistence type="predicted"/>
<evidence type="ECO:0000256" key="1">
    <source>
        <dbReference type="ARBA" id="ARBA00004123"/>
    </source>
</evidence>
<name>A0A1L0GL95_9ASCO</name>
<dbReference type="OrthoDB" id="6109at2759"/>
<protein>
    <submittedName>
        <fullName evidence="8">CIC11C00000004678</fullName>
    </submittedName>
</protein>
<keyword evidence="2" id="KW-0507">mRNA processing</keyword>
<dbReference type="InterPro" id="IPR004871">
    <property type="entry name" value="RSE1/DDB1/CPSF1_C"/>
</dbReference>
<organism evidence="8 9">
    <name type="scientific">Sungouiella intermedia</name>
    <dbReference type="NCBI Taxonomy" id="45354"/>
    <lineage>
        <taxon>Eukaryota</taxon>
        <taxon>Fungi</taxon>
        <taxon>Dikarya</taxon>
        <taxon>Ascomycota</taxon>
        <taxon>Saccharomycotina</taxon>
        <taxon>Pichiomycetes</taxon>
        <taxon>Metschnikowiaceae</taxon>
        <taxon>Sungouiella</taxon>
    </lineage>
</organism>
<dbReference type="STRING" id="45354.A0A1L0GL95"/>
<dbReference type="Pfam" id="PF10433">
    <property type="entry name" value="Beta-prop_RSE1_1st"/>
    <property type="match status" value="1"/>
</dbReference>